<dbReference type="Proteomes" id="UP000013085">
    <property type="component" value="Unassembled WGS sequence"/>
</dbReference>
<dbReference type="InterPro" id="IPR036412">
    <property type="entry name" value="HAD-like_sf"/>
</dbReference>
<dbReference type="InterPro" id="IPR016769">
    <property type="entry name" value="Phage_SP01_Orf1"/>
</dbReference>
<dbReference type="RefSeq" id="WP_002593678.1">
    <property type="nucleotide sequence ID" value="NZ_KB850979.1"/>
</dbReference>
<evidence type="ECO:0000313" key="1">
    <source>
        <dbReference type="EMBL" id="ENZ12447.1"/>
    </source>
</evidence>
<dbReference type="InterPro" id="IPR023214">
    <property type="entry name" value="HAD_sf"/>
</dbReference>
<evidence type="ECO:0000313" key="2">
    <source>
        <dbReference type="Proteomes" id="UP000013085"/>
    </source>
</evidence>
<comment type="caution">
    <text evidence="1">The sequence shown here is derived from an EMBL/GenBank/DDBJ whole genome shotgun (WGS) entry which is preliminary data.</text>
</comment>
<reference evidence="1 2" key="1">
    <citation type="submission" date="2013-01" db="EMBL/GenBank/DDBJ databases">
        <title>The Genome Sequence of Clostridium clostridioforme 90A8.</title>
        <authorList>
            <consortium name="The Broad Institute Genome Sequencing Platform"/>
            <person name="Earl A."/>
            <person name="Ward D."/>
            <person name="Feldgarden M."/>
            <person name="Gevers D."/>
            <person name="Courvalin P."/>
            <person name="Lambert T."/>
            <person name="Walker B."/>
            <person name="Young S.K."/>
            <person name="Zeng Q."/>
            <person name="Gargeya S."/>
            <person name="Fitzgerald M."/>
            <person name="Haas B."/>
            <person name="Abouelleil A."/>
            <person name="Alvarado L."/>
            <person name="Arachchi H.M."/>
            <person name="Berlin A.M."/>
            <person name="Chapman S.B."/>
            <person name="Dewar J."/>
            <person name="Goldberg J."/>
            <person name="Griggs A."/>
            <person name="Gujja S."/>
            <person name="Hansen M."/>
            <person name="Howarth C."/>
            <person name="Imamovic A."/>
            <person name="Larimer J."/>
            <person name="McCowan C."/>
            <person name="Murphy C."/>
            <person name="Neiman D."/>
            <person name="Pearson M."/>
            <person name="Priest M."/>
            <person name="Roberts A."/>
            <person name="Saif S."/>
            <person name="Shea T."/>
            <person name="Sisk P."/>
            <person name="Sykes S."/>
            <person name="Wortman J."/>
            <person name="Nusbaum C."/>
            <person name="Birren B."/>
        </authorList>
    </citation>
    <scope>NUCLEOTIDE SEQUENCE [LARGE SCALE GENOMIC DNA]</scope>
    <source>
        <strain evidence="1 2">90A8</strain>
    </source>
</reference>
<gene>
    <name evidence="1" type="ORF">HMPREF1090_03573</name>
</gene>
<dbReference type="PATRIC" id="fig|999408.3.peg.3843"/>
<dbReference type="Gene3D" id="3.40.50.1000">
    <property type="entry name" value="HAD superfamily/HAD-like"/>
    <property type="match status" value="1"/>
</dbReference>
<sequence length="120" mass="14090">MSEKSKYTIYAVDFDGTLCESVYPGIGAPNLALIEHLKKRRRQGNKIILWTCREGERLLVAVDWCREHGLAFDAVNENLPEMIEWHGNDCRKIFADVYIDDKTVNKTKYHVPYREEKYHD</sequence>
<dbReference type="SUPFAM" id="SSF56784">
    <property type="entry name" value="HAD-like"/>
    <property type="match status" value="1"/>
</dbReference>
<dbReference type="PIRSF" id="PIRSF020079">
    <property type="entry name" value="UCP020079"/>
    <property type="match status" value="1"/>
</dbReference>
<name>A0A0E2H847_9FIRM</name>
<proteinExistence type="predicted"/>
<dbReference type="AlphaFoldDB" id="A0A0E2H847"/>
<organism evidence="1 2">
    <name type="scientific">[Clostridium] clostridioforme 90A8</name>
    <dbReference type="NCBI Taxonomy" id="999408"/>
    <lineage>
        <taxon>Bacteria</taxon>
        <taxon>Bacillati</taxon>
        <taxon>Bacillota</taxon>
        <taxon>Clostridia</taxon>
        <taxon>Lachnospirales</taxon>
        <taxon>Lachnospiraceae</taxon>
        <taxon>Enterocloster</taxon>
    </lineage>
</organism>
<dbReference type="HOGENOM" id="CLU_124949_1_0_9"/>
<protein>
    <recommendedName>
        <fullName evidence="3">Hydrolase</fullName>
    </recommendedName>
</protein>
<dbReference type="EMBL" id="AGYR01000039">
    <property type="protein sequence ID" value="ENZ12447.1"/>
    <property type="molecule type" value="Genomic_DNA"/>
</dbReference>
<evidence type="ECO:0008006" key="3">
    <source>
        <dbReference type="Google" id="ProtNLM"/>
    </source>
</evidence>
<accession>A0A0E2H847</accession>